<evidence type="ECO:0000313" key="2">
    <source>
        <dbReference type="EnsemblMetazoa" id="XP_028128360.1"/>
    </source>
</evidence>
<dbReference type="CDD" id="cd00866">
    <property type="entry name" value="PEBP_euk"/>
    <property type="match status" value="1"/>
</dbReference>
<dbReference type="Proteomes" id="UP001652700">
    <property type="component" value="Unplaced"/>
</dbReference>
<keyword evidence="1" id="KW-0732">Signal</keyword>
<feature type="chain" id="PRO_5027654746" evidence="1">
    <location>
        <begin position="20"/>
        <end position="206"/>
    </location>
</feature>
<dbReference type="InterPro" id="IPR036610">
    <property type="entry name" value="PEBP-like_sf"/>
</dbReference>
<dbReference type="OrthoDB" id="2506647at2759"/>
<proteinExistence type="predicted"/>
<dbReference type="PANTHER" id="PTHR11362:SF82">
    <property type="entry name" value="PHOSPHATIDYLETHANOLAMINE-BINDING PROTEIN 4"/>
    <property type="match status" value="1"/>
</dbReference>
<protein>
    <submittedName>
        <fullName evidence="4">Protein D3-like isoform X1</fullName>
    </submittedName>
</protein>
<evidence type="ECO:0000313" key="3">
    <source>
        <dbReference type="Proteomes" id="UP001652700"/>
    </source>
</evidence>
<dbReference type="SUPFAM" id="SSF49777">
    <property type="entry name" value="PEBP-like"/>
    <property type="match status" value="1"/>
</dbReference>
<keyword evidence="3" id="KW-1185">Reference proteome</keyword>
<accession>A0A6P7F4H1</accession>
<name>A0A6P7F4H1_DIAVI</name>
<gene>
    <name evidence="4" type="primary">LOC114324726</name>
</gene>
<dbReference type="InterPro" id="IPR035810">
    <property type="entry name" value="PEBP_euk"/>
</dbReference>
<dbReference type="RefSeq" id="XP_028128360.1">
    <property type="nucleotide sequence ID" value="XM_028272559.1"/>
</dbReference>
<dbReference type="EnsemblMetazoa" id="XM_028272559.2">
    <property type="protein sequence ID" value="XP_028128360.1"/>
    <property type="gene ID" value="LOC114324726"/>
</dbReference>
<dbReference type="Gene3D" id="3.90.280.10">
    <property type="entry name" value="PEBP-like"/>
    <property type="match status" value="1"/>
</dbReference>
<evidence type="ECO:0000256" key="1">
    <source>
        <dbReference type="SAM" id="SignalP"/>
    </source>
</evidence>
<dbReference type="GeneID" id="114324726"/>
<dbReference type="InParanoid" id="A0A6P7F4H1"/>
<evidence type="ECO:0000313" key="4">
    <source>
        <dbReference type="RefSeq" id="XP_028128360.1"/>
    </source>
</evidence>
<sequence>MYIKITFLLICLNVYFVNSTDKEALKAKMEKEQVVPNVIDQVPEHVVEVQYPGGEKVDLGNELTPTQVKDQPTLTWPADSDTFYTVLMVDPDAPTRKEPKVSEVLHWSVGNVPGNDVAKGETFAGYRGSGPPQGTGLHRYIFLIYKQNGKIEFNEPRIDRLTRTGRFNFSTRKYAEKYNLGQPIAGNFFQAQFDEWVLEMQKLTKA</sequence>
<reference evidence="2" key="2">
    <citation type="submission" date="2025-05" db="UniProtKB">
        <authorList>
            <consortium name="EnsemblMetazoa"/>
        </authorList>
    </citation>
    <scope>IDENTIFICATION</scope>
</reference>
<dbReference type="KEGG" id="dvv:114324726"/>
<organism evidence="4">
    <name type="scientific">Diabrotica virgifera virgifera</name>
    <name type="common">western corn rootworm</name>
    <dbReference type="NCBI Taxonomy" id="50390"/>
    <lineage>
        <taxon>Eukaryota</taxon>
        <taxon>Metazoa</taxon>
        <taxon>Ecdysozoa</taxon>
        <taxon>Arthropoda</taxon>
        <taxon>Hexapoda</taxon>
        <taxon>Insecta</taxon>
        <taxon>Pterygota</taxon>
        <taxon>Neoptera</taxon>
        <taxon>Endopterygota</taxon>
        <taxon>Coleoptera</taxon>
        <taxon>Polyphaga</taxon>
        <taxon>Cucujiformia</taxon>
        <taxon>Chrysomeloidea</taxon>
        <taxon>Chrysomelidae</taxon>
        <taxon>Galerucinae</taxon>
        <taxon>Diabroticina</taxon>
        <taxon>Diabroticites</taxon>
        <taxon>Diabrotica</taxon>
    </lineage>
</organism>
<dbReference type="AlphaFoldDB" id="A0A6P7F4H1"/>
<dbReference type="Pfam" id="PF01161">
    <property type="entry name" value="PBP"/>
    <property type="match status" value="1"/>
</dbReference>
<dbReference type="PANTHER" id="PTHR11362">
    <property type="entry name" value="PHOSPHATIDYLETHANOLAMINE-BINDING PROTEIN"/>
    <property type="match status" value="1"/>
</dbReference>
<feature type="signal peptide" evidence="1">
    <location>
        <begin position="1"/>
        <end position="19"/>
    </location>
</feature>
<dbReference type="InterPro" id="IPR008914">
    <property type="entry name" value="PEBP"/>
</dbReference>
<reference evidence="4" key="1">
    <citation type="submission" date="2025-04" db="UniProtKB">
        <authorList>
            <consortium name="RefSeq"/>
        </authorList>
    </citation>
    <scope>IDENTIFICATION</scope>
    <source>
        <tissue evidence="4">Whole insect</tissue>
    </source>
</reference>